<dbReference type="Proteomes" id="UP000763088">
    <property type="component" value="Unassembled WGS sequence"/>
</dbReference>
<keyword evidence="1" id="KW-0812">Transmembrane</keyword>
<evidence type="ECO:0000313" key="2">
    <source>
        <dbReference type="EMBL" id="MBE6266465.1"/>
    </source>
</evidence>
<evidence type="ECO:0000256" key="1">
    <source>
        <dbReference type="SAM" id="Phobius"/>
    </source>
</evidence>
<dbReference type="InterPro" id="IPR032531">
    <property type="entry name" value="DUF4956"/>
</dbReference>
<evidence type="ECO:0000313" key="3">
    <source>
        <dbReference type="Proteomes" id="UP000763088"/>
    </source>
</evidence>
<dbReference type="EMBL" id="SUYD01000009">
    <property type="protein sequence ID" value="MBE6266465.1"/>
    <property type="molecule type" value="Genomic_DNA"/>
</dbReference>
<feature type="transmembrane region" description="Helical" evidence="1">
    <location>
        <begin position="15"/>
        <end position="34"/>
    </location>
</feature>
<gene>
    <name evidence="2" type="ORF">E7102_08350</name>
</gene>
<dbReference type="Pfam" id="PF16316">
    <property type="entry name" value="DUF4956"/>
    <property type="match status" value="1"/>
</dbReference>
<comment type="caution">
    <text evidence="2">The sequence shown here is derived from an EMBL/GenBank/DDBJ whole genome shotgun (WGS) entry which is preliminary data.</text>
</comment>
<proteinExistence type="predicted"/>
<organism evidence="2 3">
    <name type="scientific">Xylanibacter ruminicola</name>
    <name type="common">Prevotella ruminicola</name>
    <dbReference type="NCBI Taxonomy" id="839"/>
    <lineage>
        <taxon>Bacteria</taxon>
        <taxon>Pseudomonadati</taxon>
        <taxon>Bacteroidota</taxon>
        <taxon>Bacteroidia</taxon>
        <taxon>Bacteroidales</taxon>
        <taxon>Prevotellaceae</taxon>
        <taxon>Xylanibacter</taxon>
    </lineage>
</organism>
<protein>
    <submittedName>
        <fullName evidence="2">DUF4956 domain-containing protein</fullName>
    </submittedName>
</protein>
<feature type="transmembrane region" description="Helical" evidence="1">
    <location>
        <begin position="97"/>
        <end position="115"/>
    </location>
</feature>
<feature type="transmembrane region" description="Helical" evidence="1">
    <location>
        <begin position="127"/>
        <end position="148"/>
    </location>
</feature>
<keyword evidence="1" id="KW-1133">Transmembrane helix</keyword>
<name>A0A928GIY7_XYLRU</name>
<keyword evidence="1" id="KW-0472">Membrane</keyword>
<feature type="transmembrane region" description="Helical" evidence="1">
    <location>
        <begin position="41"/>
        <end position="61"/>
    </location>
</feature>
<feature type="transmembrane region" description="Helical" evidence="1">
    <location>
        <begin position="67"/>
        <end position="85"/>
    </location>
</feature>
<dbReference type="AlphaFoldDB" id="A0A928GIY7"/>
<accession>A0A928GIY7</accession>
<sequence length="227" mass="25730">MNLQELFSADFGETLLRFILCLVVNWGIVNFLYFKKSHRRDFYFTFMIISVAIYFLVYLMMGMDRGKATMGVGLGLFGIFSIMRYRTDTMPVREMTYLFVVVCLSVVHAMSSALGVDDNGALTGTPLFELIVIDAITVVAILVFECMLKVSATKLVQYDRIELIKPEKSEELKADLEERLGVKVLKVEVGAVDFLRDMAVLRVSYEGKNASDINNKLKLKDTDYAHV</sequence>
<reference evidence="2" key="1">
    <citation type="submission" date="2019-04" db="EMBL/GenBank/DDBJ databases">
        <title>Evolution of Biomass-Degrading Anaerobic Consortia Revealed by Metagenomics.</title>
        <authorList>
            <person name="Peng X."/>
        </authorList>
    </citation>
    <scope>NUCLEOTIDE SEQUENCE</scope>
    <source>
        <strain evidence="2">SIG141</strain>
    </source>
</reference>